<dbReference type="AlphaFoldDB" id="A0A8X6KN21"/>
<dbReference type="Proteomes" id="UP000887116">
    <property type="component" value="Unassembled WGS sequence"/>
</dbReference>
<reference evidence="1" key="1">
    <citation type="submission" date="2020-07" db="EMBL/GenBank/DDBJ databases">
        <title>Multicomponent nature underlies the extraordinary mechanical properties of spider dragline silk.</title>
        <authorList>
            <person name="Kono N."/>
            <person name="Nakamura H."/>
            <person name="Mori M."/>
            <person name="Yoshida Y."/>
            <person name="Ohtoshi R."/>
            <person name="Malay A.D."/>
            <person name="Moran D.A.P."/>
            <person name="Tomita M."/>
            <person name="Numata K."/>
            <person name="Arakawa K."/>
        </authorList>
    </citation>
    <scope>NUCLEOTIDE SEQUENCE</scope>
</reference>
<dbReference type="EMBL" id="BMAO01012378">
    <property type="protein sequence ID" value="GFQ80975.1"/>
    <property type="molecule type" value="Genomic_DNA"/>
</dbReference>
<proteinExistence type="predicted"/>
<keyword evidence="2" id="KW-1185">Reference proteome</keyword>
<evidence type="ECO:0000313" key="1">
    <source>
        <dbReference type="EMBL" id="GFQ80975.1"/>
    </source>
</evidence>
<name>A0A8X6KN21_TRICU</name>
<comment type="caution">
    <text evidence="1">The sequence shown here is derived from an EMBL/GenBank/DDBJ whole genome shotgun (WGS) entry which is preliminary data.</text>
</comment>
<organism evidence="1 2">
    <name type="scientific">Trichonephila clavata</name>
    <name type="common">Joro spider</name>
    <name type="synonym">Nephila clavata</name>
    <dbReference type="NCBI Taxonomy" id="2740835"/>
    <lineage>
        <taxon>Eukaryota</taxon>
        <taxon>Metazoa</taxon>
        <taxon>Ecdysozoa</taxon>
        <taxon>Arthropoda</taxon>
        <taxon>Chelicerata</taxon>
        <taxon>Arachnida</taxon>
        <taxon>Araneae</taxon>
        <taxon>Araneomorphae</taxon>
        <taxon>Entelegynae</taxon>
        <taxon>Araneoidea</taxon>
        <taxon>Nephilidae</taxon>
        <taxon>Trichonephila</taxon>
    </lineage>
</organism>
<sequence length="127" mass="13990">MACAGLLENEIHGGREKGGGKKYFSLYCSLKLYGRQREVSRTALSYGSLCCSSDSLKYSWTVLNHCFVVWMDAFSAQRSYPAIHGQFGGIVLLSKETCTVGKPIPLCPGDLKLHCYPEKVLCCPVTD</sequence>
<evidence type="ECO:0000313" key="2">
    <source>
        <dbReference type="Proteomes" id="UP000887116"/>
    </source>
</evidence>
<gene>
    <name evidence="1" type="ORF">TNCT_287301</name>
</gene>
<protein>
    <submittedName>
        <fullName evidence="1">Uncharacterized protein</fullName>
    </submittedName>
</protein>
<accession>A0A8X6KN21</accession>